<protein>
    <submittedName>
        <fullName evidence="1">Uncharacterized protein</fullName>
    </submittedName>
</protein>
<gene>
    <name evidence="1" type="ORF">QAD02_000497</name>
</gene>
<evidence type="ECO:0000313" key="2">
    <source>
        <dbReference type="Proteomes" id="UP001239111"/>
    </source>
</evidence>
<sequence length="113" mass="13165">MKYPEIHELNRILSYLDTIRKSQVNKKTNALQKFCDWLESCPLNLNPSSQRVQTFCKVYIQSGKPTKSSKNEAMQNESTHKIIRKVDELLVFINGLLNAVSDRSRLEIHYPNQ</sequence>
<dbReference type="EMBL" id="CM056743">
    <property type="protein sequence ID" value="KAJ8669238.1"/>
    <property type="molecule type" value="Genomic_DNA"/>
</dbReference>
<organism evidence="1 2">
    <name type="scientific">Eretmocerus hayati</name>
    <dbReference type="NCBI Taxonomy" id="131215"/>
    <lineage>
        <taxon>Eukaryota</taxon>
        <taxon>Metazoa</taxon>
        <taxon>Ecdysozoa</taxon>
        <taxon>Arthropoda</taxon>
        <taxon>Hexapoda</taxon>
        <taxon>Insecta</taxon>
        <taxon>Pterygota</taxon>
        <taxon>Neoptera</taxon>
        <taxon>Endopterygota</taxon>
        <taxon>Hymenoptera</taxon>
        <taxon>Apocrita</taxon>
        <taxon>Proctotrupomorpha</taxon>
        <taxon>Chalcidoidea</taxon>
        <taxon>Aphelinidae</taxon>
        <taxon>Aphelininae</taxon>
        <taxon>Eretmocerus</taxon>
    </lineage>
</organism>
<accession>A0ACC2NE67</accession>
<reference evidence="1" key="1">
    <citation type="submission" date="2023-04" db="EMBL/GenBank/DDBJ databases">
        <title>A chromosome-level genome assembly of the parasitoid wasp Eretmocerus hayati.</title>
        <authorList>
            <person name="Zhong Y."/>
            <person name="Liu S."/>
            <person name="Liu Y."/>
        </authorList>
    </citation>
    <scope>NUCLEOTIDE SEQUENCE</scope>
    <source>
        <strain evidence="1">ZJU_SS_LIU_2023</strain>
    </source>
</reference>
<keyword evidence="2" id="KW-1185">Reference proteome</keyword>
<evidence type="ECO:0000313" key="1">
    <source>
        <dbReference type="EMBL" id="KAJ8669238.1"/>
    </source>
</evidence>
<proteinExistence type="predicted"/>
<comment type="caution">
    <text evidence="1">The sequence shown here is derived from an EMBL/GenBank/DDBJ whole genome shotgun (WGS) entry which is preliminary data.</text>
</comment>
<dbReference type="Proteomes" id="UP001239111">
    <property type="component" value="Chromosome 3"/>
</dbReference>
<name>A0ACC2NE67_9HYME</name>